<evidence type="ECO:0000313" key="14">
    <source>
        <dbReference type="Proteomes" id="UP001549106"/>
    </source>
</evidence>
<comment type="caution">
    <text evidence="13">The sequence shown here is derived from an EMBL/GenBank/DDBJ whole genome shotgun (WGS) entry which is preliminary data.</text>
</comment>
<feature type="modified residue" description="4-aspartylphosphate" evidence="10">
    <location>
        <position position="57"/>
    </location>
</feature>
<dbReference type="Pfam" id="PF00072">
    <property type="entry name" value="Response_reg"/>
    <property type="match status" value="1"/>
</dbReference>
<keyword evidence="8" id="KW-0804">Transcription</keyword>
<dbReference type="Pfam" id="PF12833">
    <property type="entry name" value="HTH_18"/>
    <property type="match status" value="1"/>
</dbReference>
<evidence type="ECO:0000256" key="7">
    <source>
        <dbReference type="ARBA" id="ARBA00023125"/>
    </source>
</evidence>
<dbReference type="InterPro" id="IPR001789">
    <property type="entry name" value="Sig_transdc_resp-reg_receiver"/>
</dbReference>
<keyword evidence="14" id="KW-1185">Reference proteome</keyword>
<evidence type="ECO:0000256" key="1">
    <source>
        <dbReference type="ARBA" id="ARBA00004496"/>
    </source>
</evidence>
<dbReference type="InterPro" id="IPR051552">
    <property type="entry name" value="HptR"/>
</dbReference>
<name>A0ABV2M097_9FIRM</name>
<dbReference type="PANTHER" id="PTHR42713">
    <property type="entry name" value="HISTIDINE KINASE-RELATED"/>
    <property type="match status" value="1"/>
</dbReference>
<dbReference type="SMART" id="SM00342">
    <property type="entry name" value="HTH_ARAC"/>
    <property type="match status" value="1"/>
</dbReference>
<evidence type="ECO:0000256" key="2">
    <source>
        <dbReference type="ARBA" id="ARBA00018672"/>
    </source>
</evidence>
<dbReference type="InterPro" id="IPR041522">
    <property type="entry name" value="CdaR_GGDEF"/>
</dbReference>
<dbReference type="Gene3D" id="3.40.50.2300">
    <property type="match status" value="1"/>
</dbReference>
<dbReference type="PRINTS" id="PR00032">
    <property type="entry name" value="HTHARAC"/>
</dbReference>
<evidence type="ECO:0000256" key="10">
    <source>
        <dbReference type="PROSITE-ProRule" id="PRU00169"/>
    </source>
</evidence>
<evidence type="ECO:0000259" key="11">
    <source>
        <dbReference type="PROSITE" id="PS01124"/>
    </source>
</evidence>
<evidence type="ECO:0000259" key="12">
    <source>
        <dbReference type="PROSITE" id="PS50110"/>
    </source>
</evidence>
<feature type="domain" description="HTH araC/xylS-type" evidence="11">
    <location>
        <begin position="432"/>
        <end position="531"/>
    </location>
</feature>
<dbReference type="InterPro" id="IPR020449">
    <property type="entry name" value="Tscrpt_reg_AraC-type_HTH"/>
</dbReference>
<keyword evidence="7" id="KW-0238">DNA-binding</keyword>
<dbReference type="PANTHER" id="PTHR42713:SF3">
    <property type="entry name" value="TRANSCRIPTIONAL REGULATORY PROTEIN HPTR"/>
    <property type="match status" value="1"/>
</dbReference>
<sequence length="540" mass="62465">MELYNVLLVDDEADVLQAMKKKIDWEALGFCLAGTAENGQEALEMAEQLHIDVVMTDIKMPYMDGLTLCKNLKQSYRNMKVIIYSGFDDFEFAREAVHLEAEEYLLKPISAGDMEAAFSKVRKKLDQEYDEYRNLNRLSEYYRKSLPAMREQLVMGILEGRIAGERARAMMETYEICLDSPFYVVAALYMDVNPREEQPQPAQLFTLSLKDMVQDYLKNRTRFFSTAFLDQVIVIFMLDEREEIDQVLYHLDQICKMGFRVLKSSVTAAVGQICANTDALHTSYEEAVNAMEYRSILGSGQVLYINDIEPCSEENILVTEHEFQNLVHAVKLGNRDETNAAIAQIMDSIRKEPISPGQYQLLFMELLSELMKIGRAYKLHPNQIFGEHAGSWQELYRMVTVDELEGWLQEVCTNLRHVLRHERRDSAARLTEQAKAYIEEHYKESDLSADSLCRCLNVSAAYFSTIFKREVGMSFVAYLTKIRLEHALELLRTTEDKTYIIASRVGYMEPNYFSYVFKKQYGISPSKYRAEMCEKEKNTD</sequence>
<dbReference type="Gene3D" id="1.10.10.60">
    <property type="entry name" value="Homeodomain-like"/>
    <property type="match status" value="2"/>
</dbReference>
<organism evidence="13 14">
    <name type="scientific">Blautia caecimuris</name>
    <dbReference type="NCBI Taxonomy" id="1796615"/>
    <lineage>
        <taxon>Bacteria</taxon>
        <taxon>Bacillati</taxon>
        <taxon>Bacillota</taxon>
        <taxon>Clostridia</taxon>
        <taxon>Lachnospirales</taxon>
        <taxon>Lachnospiraceae</taxon>
        <taxon>Blautia</taxon>
    </lineage>
</organism>
<dbReference type="InterPro" id="IPR011006">
    <property type="entry name" value="CheY-like_superfamily"/>
</dbReference>
<keyword evidence="5" id="KW-0902">Two-component regulatory system</keyword>
<proteinExistence type="predicted"/>
<evidence type="ECO:0000313" key="13">
    <source>
        <dbReference type="EMBL" id="MET3749880.1"/>
    </source>
</evidence>
<dbReference type="Pfam" id="PF17853">
    <property type="entry name" value="GGDEF_2"/>
    <property type="match status" value="1"/>
</dbReference>
<dbReference type="RefSeq" id="WP_257464317.1">
    <property type="nucleotide sequence ID" value="NZ_BAABXP010000001.1"/>
</dbReference>
<dbReference type="SUPFAM" id="SSF46689">
    <property type="entry name" value="Homeodomain-like"/>
    <property type="match status" value="2"/>
</dbReference>
<evidence type="ECO:0000256" key="4">
    <source>
        <dbReference type="ARBA" id="ARBA00022553"/>
    </source>
</evidence>
<evidence type="ECO:0000256" key="3">
    <source>
        <dbReference type="ARBA" id="ARBA00022490"/>
    </source>
</evidence>
<dbReference type="PROSITE" id="PS50110">
    <property type="entry name" value="RESPONSE_REGULATORY"/>
    <property type="match status" value="1"/>
</dbReference>
<gene>
    <name evidence="13" type="ORF">ABID24_001115</name>
</gene>
<keyword evidence="4 10" id="KW-0597">Phosphoprotein</keyword>
<dbReference type="InterPro" id="IPR009057">
    <property type="entry name" value="Homeodomain-like_sf"/>
</dbReference>
<evidence type="ECO:0000256" key="9">
    <source>
        <dbReference type="ARBA" id="ARBA00024867"/>
    </source>
</evidence>
<evidence type="ECO:0000256" key="8">
    <source>
        <dbReference type="ARBA" id="ARBA00023163"/>
    </source>
</evidence>
<comment type="subcellular location">
    <subcellularLocation>
        <location evidence="1">Cytoplasm</location>
    </subcellularLocation>
</comment>
<dbReference type="InterPro" id="IPR018060">
    <property type="entry name" value="HTH_AraC"/>
</dbReference>
<dbReference type="SMART" id="SM00448">
    <property type="entry name" value="REC"/>
    <property type="match status" value="1"/>
</dbReference>
<keyword evidence="3" id="KW-0963">Cytoplasm</keyword>
<dbReference type="CDD" id="cd17536">
    <property type="entry name" value="REC_YesN-like"/>
    <property type="match status" value="1"/>
</dbReference>
<evidence type="ECO:0000256" key="6">
    <source>
        <dbReference type="ARBA" id="ARBA00023015"/>
    </source>
</evidence>
<comment type="function">
    <text evidence="9">May play the central regulatory role in sporulation. It may be an element of the effector pathway responsible for the activation of sporulation genes in response to nutritional stress. Spo0A may act in concert with spo0H (a sigma factor) to control the expression of some genes that are critical to the sporulation process.</text>
</comment>
<dbReference type="PROSITE" id="PS01124">
    <property type="entry name" value="HTH_ARAC_FAMILY_2"/>
    <property type="match status" value="1"/>
</dbReference>
<protein>
    <recommendedName>
        <fullName evidence="2">Stage 0 sporulation protein A homolog</fullName>
    </recommendedName>
</protein>
<dbReference type="SUPFAM" id="SSF52172">
    <property type="entry name" value="CheY-like"/>
    <property type="match status" value="1"/>
</dbReference>
<feature type="domain" description="Response regulatory" evidence="12">
    <location>
        <begin position="5"/>
        <end position="122"/>
    </location>
</feature>
<accession>A0ABV2M097</accession>
<keyword evidence="6" id="KW-0805">Transcription regulation</keyword>
<dbReference type="Proteomes" id="UP001549106">
    <property type="component" value="Unassembled WGS sequence"/>
</dbReference>
<evidence type="ECO:0000256" key="5">
    <source>
        <dbReference type="ARBA" id="ARBA00023012"/>
    </source>
</evidence>
<reference evidence="13 14" key="1">
    <citation type="submission" date="2024-06" db="EMBL/GenBank/DDBJ databases">
        <title>Genomic Encyclopedia of Type Strains, Phase IV (KMG-IV): sequencing the most valuable type-strain genomes for metagenomic binning, comparative biology and taxonomic classification.</title>
        <authorList>
            <person name="Goeker M."/>
        </authorList>
    </citation>
    <scope>NUCLEOTIDE SEQUENCE [LARGE SCALE GENOMIC DNA]</scope>
    <source>
        <strain evidence="13 14">DSM 29492</strain>
    </source>
</reference>
<dbReference type="EMBL" id="JBEPMJ010000006">
    <property type="protein sequence ID" value="MET3749880.1"/>
    <property type="molecule type" value="Genomic_DNA"/>
</dbReference>